<dbReference type="Proteomes" id="UP001151002">
    <property type="component" value="Unassembled WGS sequence"/>
</dbReference>
<dbReference type="PANTHER" id="PTHR30055:SF238">
    <property type="entry name" value="MYCOFACTOCIN BIOSYNTHESIS TRANSCRIPTIONAL REGULATOR MFTR-RELATED"/>
    <property type="match status" value="1"/>
</dbReference>
<dbReference type="Pfam" id="PF17754">
    <property type="entry name" value="TetR_C_14"/>
    <property type="match status" value="1"/>
</dbReference>
<evidence type="ECO:0000256" key="4">
    <source>
        <dbReference type="PROSITE-ProRule" id="PRU00335"/>
    </source>
</evidence>
<dbReference type="PROSITE" id="PS01081">
    <property type="entry name" value="HTH_TETR_1"/>
    <property type="match status" value="1"/>
</dbReference>
<evidence type="ECO:0000259" key="5">
    <source>
        <dbReference type="PROSITE" id="PS50977"/>
    </source>
</evidence>
<dbReference type="PANTHER" id="PTHR30055">
    <property type="entry name" value="HTH-TYPE TRANSCRIPTIONAL REGULATOR RUTR"/>
    <property type="match status" value="1"/>
</dbReference>
<evidence type="ECO:0000313" key="7">
    <source>
        <dbReference type="Proteomes" id="UP001151002"/>
    </source>
</evidence>
<keyword evidence="3" id="KW-0804">Transcription</keyword>
<gene>
    <name evidence="6" type="ORF">OWR29_11170</name>
</gene>
<keyword evidence="2 4" id="KW-0238">DNA-binding</keyword>
<keyword evidence="7" id="KW-1185">Reference proteome</keyword>
<evidence type="ECO:0000256" key="2">
    <source>
        <dbReference type="ARBA" id="ARBA00023125"/>
    </source>
</evidence>
<dbReference type="InterPro" id="IPR050109">
    <property type="entry name" value="HTH-type_TetR-like_transc_reg"/>
</dbReference>
<organism evidence="6 7">
    <name type="scientific">Paractinoplanes pyxinae</name>
    <dbReference type="NCBI Taxonomy" id="2997416"/>
    <lineage>
        <taxon>Bacteria</taxon>
        <taxon>Bacillati</taxon>
        <taxon>Actinomycetota</taxon>
        <taxon>Actinomycetes</taxon>
        <taxon>Micromonosporales</taxon>
        <taxon>Micromonosporaceae</taxon>
        <taxon>Paractinoplanes</taxon>
    </lineage>
</organism>
<feature type="domain" description="HTH tetR-type" evidence="5">
    <location>
        <begin position="1"/>
        <end position="50"/>
    </location>
</feature>
<dbReference type="InterPro" id="IPR023772">
    <property type="entry name" value="DNA-bd_HTH_TetR-type_CS"/>
</dbReference>
<dbReference type="RefSeq" id="WP_267562578.1">
    <property type="nucleotide sequence ID" value="NZ_JAPNTZ010000003.1"/>
</dbReference>
<dbReference type="InterPro" id="IPR041347">
    <property type="entry name" value="MftR_C"/>
</dbReference>
<evidence type="ECO:0000256" key="3">
    <source>
        <dbReference type="ARBA" id="ARBA00023163"/>
    </source>
</evidence>
<dbReference type="PROSITE" id="PS50977">
    <property type="entry name" value="HTH_TETR_2"/>
    <property type="match status" value="1"/>
</dbReference>
<dbReference type="InterPro" id="IPR009057">
    <property type="entry name" value="Homeodomain-like_sf"/>
</dbReference>
<name>A0ABT4AWF8_9ACTN</name>
<dbReference type="EMBL" id="JAPNTZ010000003">
    <property type="protein sequence ID" value="MCY1138560.1"/>
    <property type="molecule type" value="Genomic_DNA"/>
</dbReference>
<dbReference type="SUPFAM" id="SSF46689">
    <property type="entry name" value="Homeodomain-like"/>
    <property type="match status" value="1"/>
</dbReference>
<protein>
    <submittedName>
        <fullName evidence="6">TetR family transcriptional regulator</fullName>
    </submittedName>
</protein>
<dbReference type="Pfam" id="PF00440">
    <property type="entry name" value="TetR_N"/>
    <property type="match status" value="1"/>
</dbReference>
<keyword evidence="1" id="KW-0805">Transcription regulation</keyword>
<accession>A0ABT4AWF8</accession>
<sequence length="182" mass="19394">MDLYAEHGFDQTTVAEIAERAGLTERTFFRHFTDKREVLFAGSERLQELLIDSVAASSLSVGATAPFAGSSAVAAVAAAFEAAAADYFPPVEYSRQRQRVIDANPALQERELAKLDRVAAALASVLRERGVDDLPAALAAEVGVAAFKVAFTRWVTDPADTALIEHVRDAFAGLDAVLPTGS</sequence>
<evidence type="ECO:0000256" key="1">
    <source>
        <dbReference type="ARBA" id="ARBA00023015"/>
    </source>
</evidence>
<dbReference type="InterPro" id="IPR001647">
    <property type="entry name" value="HTH_TetR"/>
</dbReference>
<dbReference type="Gene3D" id="1.10.357.10">
    <property type="entry name" value="Tetracycline Repressor, domain 2"/>
    <property type="match status" value="1"/>
</dbReference>
<evidence type="ECO:0000313" key="6">
    <source>
        <dbReference type="EMBL" id="MCY1138560.1"/>
    </source>
</evidence>
<comment type="caution">
    <text evidence="6">The sequence shown here is derived from an EMBL/GenBank/DDBJ whole genome shotgun (WGS) entry which is preliminary data.</text>
</comment>
<feature type="DNA-binding region" description="H-T-H motif" evidence="4">
    <location>
        <begin position="13"/>
        <end position="32"/>
    </location>
</feature>
<reference evidence="6" key="1">
    <citation type="submission" date="2022-11" db="EMBL/GenBank/DDBJ databases">
        <authorList>
            <person name="Somphong A."/>
            <person name="Phongsopitanun W."/>
        </authorList>
    </citation>
    <scope>NUCLEOTIDE SEQUENCE</scope>
    <source>
        <strain evidence="6">Pm04-4</strain>
    </source>
</reference>
<proteinExistence type="predicted"/>